<evidence type="ECO:0000313" key="3">
    <source>
        <dbReference type="Proteomes" id="UP000518266"/>
    </source>
</evidence>
<reference evidence="2 3" key="1">
    <citation type="submission" date="2020-03" db="EMBL/GenBank/DDBJ databases">
        <title>Dissostichus mawsoni Genome sequencing and assembly.</title>
        <authorList>
            <person name="Park H."/>
        </authorList>
    </citation>
    <scope>NUCLEOTIDE SEQUENCE [LARGE SCALE GENOMIC DNA]</scope>
    <source>
        <strain evidence="2">DM0001</strain>
        <tissue evidence="2">Muscle</tissue>
    </source>
</reference>
<proteinExistence type="predicted"/>
<gene>
    <name evidence="2" type="ORF">F7725_007715</name>
</gene>
<dbReference type="EMBL" id="JAAKFY010000015">
    <property type="protein sequence ID" value="KAF3844552.1"/>
    <property type="molecule type" value="Genomic_DNA"/>
</dbReference>
<accession>A0A7J5Y571</accession>
<keyword evidence="3" id="KW-1185">Reference proteome</keyword>
<protein>
    <submittedName>
        <fullName evidence="2">Uncharacterized protein</fullName>
    </submittedName>
</protein>
<dbReference type="AlphaFoldDB" id="A0A7J5Y571"/>
<comment type="caution">
    <text evidence="2">The sequence shown here is derived from an EMBL/GenBank/DDBJ whole genome shotgun (WGS) entry which is preliminary data.</text>
</comment>
<sequence length="157" mass="17311">MTASSAPGSLRIHTRGPGMHSFGVSSSYLRAMSRSSKPARAAEMLQHALHGNLLRSFKLSADTIPQHGRHQRSPEPGQRRRAARCRRSRCRHCHSSAGEQTSTYTEKTVLWSANRTVRQGEDTAQTTTTDVGSAPPQFCFLTTMGCPLTPMHIEIHT</sequence>
<feature type="region of interest" description="Disordered" evidence="1">
    <location>
        <begin position="59"/>
        <end position="83"/>
    </location>
</feature>
<feature type="region of interest" description="Disordered" evidence="1">
    <location>
        <begin position="1"/>
        <end position="22"/>
    </location>
</feature>
<evidence type="ECO:0000313" key="2">
    <source>
        <dbReference type="EMBL" id="KAF3844552.1"/>
    </source>
</evidence>
<name>A0A7J5Y571_DISMA</name>
<dbReference type="Proteomes" id="UP000518266">
    <property type="component" value="Unassembled WGS sequence"/>
</dbReference>
<organism evidence="2 3">
    <name type="scientific">Dissostichus mawsoni</name>
    <name type="common">Antarctic cod</name>
    <dbReference type="NCBI Taxonomy" id="36200"/>
    <lineage>
        <taxon>Eukaryota</taxon>
        <taxon>Metazoa</taxon>
        <taxon>Chordata</taxon>
        <taxon>Craniata</taxon>
        <taxon>Vertebrata</taxon>
        <taxon>Euteleostomi</taxon>
        <taxon>Actinopterygii</taxon>
        <taxon>Neopterygii</taxon>
        <taxon>Teleostei</taxon>
        <taxon>Neoteleostei</taxon>
        <taxon>Acanthomorphata</taxon>
        <taxon>Eupercaria</taxon>
        <taxon>Perciformes</taxon>
        <taxon>Notothenioidei</taxon>
        <taxon>Nototheniidae</taxon>
        <taxon>Dissostichus</taxon>
    </lineage>
</organism>
<evidence type="ECO:0000256" key="1">
    <source>
        <dbReference type="SAM" id="MobiDB-lite"/>
    </source>
</evidence>